<dbReference type="OrthoDB" id="9806939at2"/>
<dbReference type="AlphaFoldDB" id="A0A223V393"/>
<evidence type="ECO:0000313" key="7">
    <source>
        <dbReference type="Proteomes" id="UP000215244"/>
    </source>
</evidence>
<feature type="domain" description="Multidrug resistance protein MdtA-like C-terminal permuted SH3" evidence="5">
    <location>
        <begin position="336"/>
        <end position="380"/>
    </location>
</feature>
<dbReference type="GO" id="GO:0015562">
    <property type="term" value="F:efflux transmembrane transporter activity"/>
    <property type="evidence" value="ECO:0007669"/>
    <property type="project" value="TreeGrafter"/>
</dbReference>
<evidence type="ECO:0000259" key="4">
    <source>
        <dbReference type="Pfam" id="PF25917"/>
    </source>
</evidence>
<protein>
    <submittedName>
        <fullName evidence="6">Efflux transporter periplasmic adaptor subunit</fullName>
    </submittedName>
</protein>
<reference evidence="6 7" key="1">
    <citation type="submission" date="2017-08" db="EMBL/GenBank/DDBJ databases">
        <title>The complete genome sequence of Maribacter sp. B1, isolated from deep-sea sediment.</title>
        <authorList>
            <person name="Wu Y.-H."/>
            <person name="Cheng H."/>
            <person name="Xu X.-W."/>
        </authorList>
    </citation>
    <scope>NUCLEOTIDE SEQUENCE [LARGE SCALE GENOMIC DNA]</scope>
    <source>
        <strain evidence="6 7">B1</strain>
    </source>
</reference>
<dbReference type="Gene3D" id="1.10.287.470">
    <property type="entry name" value="Helix hairpin bin"/>
    <property type="match status" value="1"/>
</dbReference>
<proteinExistence type="inferred from homology"/>
<dbReference type="Proteomes" id="UP000215244">
    <property type="component" value="Chromosome"/>
</dbReference>
<comment type="subcellular location">
    <subcellularLocation>
        <location evidence="1">Cell envelope</location>
    </subcellularLocation>
</comment>
<dbReference type="Gene3D" id="2.40.30.170">
    <property type="match status" value="1"/>
</dbReference>
<organism evidence="6 7">
    <name type="scientific">Maribacter cobaltidurans</name>
    <dbReference type="NCBI Taxonomy" id="1178778"/>
    <lineage>
        <taxon>Bacteria</taxon>
        <taxon>Pseudomonadati</taxon>
        <taxon>Bacteroidota</taxon>
        <taxon>Flavobacteriia</taxon>
        <taxon>Flavobacteriales</taxon>
        <taxon>Flavobacteriaceae</taxon>
        <taxon>Maribacter</taxon>
    </lineage>
</organism>
<dbReference type="InterPro" id="IPR058627">
    <property type="entry name" value="MdtA-like_C"/>
</dbReference>
<dbReference type="KEGG" id="marb:CJ263_03215"/>
<evidence type="ECO:0000256" key="1">
    <source>
        <dbReference type="ARBA" id="ARBA00004196"/>
    </source>
</evidence>
<accession>A0A223V393</accession>
<dbReference type="SUPFAM" id="SSF111369">
    <property type="entry name" value="HlyD-like secretion proteins"/>
    <property type="match status" value="1"/>
</dbReference>
<dbReference type="GO" id="GO:1990281">
    <property type="term" value="C:efflux pump complex"/>
    <property type="evidence" value="ECO:0007669"/>
    <property type="project" value="TreeGrafter"/>
</dbReference>
<evidence type="ECO:0000259" key="5">
    <source>
        <dbReference type="Pfam" id="PF25967"/>
    </source>
</evidence>
<evidence type="ECO:0000256" key="3">
    <source>
        <dbReference type="ARBA" id="ARBA00022448"/>
    </source>
</evidence>
<gene>
    <name evidence="6" type="ORF">CJ263_03215</name>
</gene>
<dbReference type="Pfam" id="PF25917">
    <property type="entry name" value="BSH_RND"/>
    <property type="match status" value="1"/>
</dbReference>
<keyword evidence="3" id="KW-0813">Transport</keyword>
<evidence type="ECO:0000313" key="6">
    <source>
        <dbReference type="EMBL" id="ASV29309.1"/>
    </source>
</evidence>
<dbReference type="InterPro" id="IPR006143">
    <property type="entry name" value="RND_pump_MFP"/>
</dbReference>
<dbReference type="EMBL" id="CP022957">
    <property type="protein sequence ID" value="ASV29309.1"/>
    <property type="molecule type" value="Genomic_DNA"/>
</dbReference>
<dbReference type="Pfam" id="PF25967">
    <property type="entry name" value="RND-MFP_C"/>
    <property type="match status" value="1"/>
</dbReference>
<feature type="domain" description="Multidrug resistance protein MdtA-like barrel-sandwich hybrid" evidence="4">
    <location>
        <begin position="69"/>
        <end position="222"/>
    </location>
</feature>
<sequence length="401" mass="44051">MTNKKILWICLGILVAGVAVTILIFSTEPEAKTEGATVETAMLVDVTEVEQGTFEPVIVATGTVQPVEDVQLSSLVSGQIIRRDQAFTPGGYVKKNQVLLQIDPSDYENTLALRKSELLQSQTTLDTEMGRQQIASQDLQLIVDDSLFGSNPLSDEERQLVLRKPQLNAVKATIEAAKASVKQAQLNLERTTIRAPFDAHILTQNVSKGSQVSQGDNLGRIVGTDYYWVVATVPVSKLQWLKFPKNSSDQGSTVRIENPTTWPKGTYREGFLDRQIGALDGQTRLARVLVRVEDPLGQKTSSETKPMLIIGSFVDVFINANPVKNVVRIDKGLVRSSETVWVMKDDKLEIREVDIALTDDQYAYISNGLQTGDKVVTTDLSTVSNGIGLRTEGTKTENTSE</sequence>
<name>A0A223V393_9FLAO</name>
<evidence type="ECO:0000256" key="2">
    <source>
        <dbReference type="ARBA" id="ARBA00009477"/>
    </source>
</evidence>
<keyword evidence="7" id="KW-1185">Reference proteome</keyword>
<dbReference type="NCBIfam" id="TIGR01730">
    <property type="entry name" value="RND_mfp"/>
    <property type="match status" value="1"/>
</dbReference>
<dbReference type="PANTHER" id="PTHR30469">
    <property type="entry name" value="MULTIDRUG RESISTANCE PROTEIN MDTA"/>
    <property type="match status" value="1"/>
</dbReference>
<comment type="similarity">
    <text evidence="2">Belongs to the membrane fusion protein (MFP) (TC 8.A.1) family.</text>
</comment>
<dbReference type="Gene3D" id="2.40.50.100">
    <property type="match status" value="1"/>
</dbReference>
<dbReference type="Gene3D" id="2.40.420.20">
    <property type="match status" value="1"/>
</dbReference>
<dbReference type="InterPro" id="IPR058625">
    <property type="entry name" value="MdtA-like_BSH"/>
</dbReference>
<dbReference type="PANTHER" id="PTHR30469:SF12">
    <property type="entry name" value="MULTIDRUG RESISTANCE PROTEIN MDTA"/>
    <property type="match status" value="1"/>
</dbReference>
<dbReference type="RefSeq" id="WP_094995942.1">
    <property type="nucleotide sequence ID" value="NZ_BMJL01000001.1"/>
</dbReference>